<evidence type="ECO:0000259" key="2">
    <source>
        <dbReference type="Pfam" id="PF24883"/>
    </source>
</evidence>
<gene>
    <name evidence="3" type="ORF">QBC35DRAFT_476146</name>
</gene>
<dbReference type="InterPro" id="IPR056884">
    <property type="entry name" value="NPHP3-like_N"/>
</dbReference>
<keyword evidence="1" id="KW-0677">Repeat</keyword>
<keyword evidence="4" id="KW-1185">Reference proteome</keyword>
<evidence type="ECO:0000256" key="1">
    <source>
        <dbReference type="ARBA" id="ARBA00022737"/>
    </source>
</evidence>
<dbReference type="AlphaFoldDB" id="A0AAN7AH89"/>
<sequence>MSDHDSKELTGFGGQFYLRSSDDQIDQLRRDYQQQVLHWLDTTDGTNQALTQKTLSRTREPGTGRWFLDSPQFQAWISQSPNNGTFTGNLFCPGIPGAGKTIMTSLVVETLQNRFGMSDDFSIAYYYLGSAEGGTPRADQVLRSIAAQLIMWNKTTLLLDKQTHKAVASGHTAKTSQVQQLVIDAARSYGQVFIVLDGLDAFEDDDRLTLLQWMHDCQNLLPDHQNINVFATSRNATDFMPLRHDVLEIRAHPDDLALYLHHKLRSVRVVQRDPKLHADLTETIIERAGNM</sequence>
<dbReference type="Pfam" id="PF24883">
    <property type="entry name" value="NPHP3_N"/>
    <property type="match status" value="1"/>
</dbReference>
<dbReference type="Proteomes" id="UP001302126">
    <property type="component" value="Unassembled WGS sequence"/>
</dbReference>
<comment type="caution">
    <text evidence="3">The sequence shown here is derived from an EMBL/GenBank/DDBJ whole genome shotgun (WGS) entry which is preliminary data.</text>
</comment>
<reference evidence="3" key="1">
    <citation type="journal article" date="2023" name="Mol. Phylogenet. Evol.">
        <title>Genome-scale phylogeny and comparative genomics of the fungal order Sordariales.</title>
        <authorList>
            <person name="Hensen N."/>
            <person name="Bonometti L."/>
            <person name="Westerberg I."/>
            <person name="Brannstrom I.O."/>
            <person name="Guillou S."/>
            <person name="Cros-Aarteil S."/>
            <person name="Calhoun S."/>
            <person name="Haridas S."/>
            <person name="Kuo A."/>
            <person name="Mondo S."/>
            <person name="Pangilinan J."/>
            <person name="Riley R."/>
            <person name="LaButti K."/>
            <person name="Andreopoulos B."/>
            <person name="Lipzen A."/>
            <person name="Chen C."/>
            <person name="Yan M."/>
            <person name="Daum C."/>
            <person name="Ng V."/>
            <person name="Clum A."/>
            <person name="Steindorff A."/>
            <person name="Ohm R.A."/>
            <person name="Martin F."/>
            <person name="Silar P."/>
            <person name="Natvig D.O."/>
            <person name="Lalanne C."/>
            <person name="Gautier V."/>
            <person name="Ament-Velasquez S.L."/>
            <person name="Kruys A."/>
            <person name="Hutchinson M.I."/>
            <person name="Powell A.J."/>
            <person name="Barry K."/>
            <person name="Miller A.N."/>
            <person name="Grigoriev I.V."/>
            <person name="Debuchy R."/>
            <person name="Gladieux P."/>
            <person name="Hiltunen Thoren M."/>
            <person name="Johannesson H."/>
        </authorList>
    </citation>
    <scope>NUCLEOTIDE SEQUENCE</scope>
    <source>
        <strain evidence="3">PSN309</strain>
    </source>
</reference>
<accession>A0AAN7AH89</accession>
<proteinExistence type="predicted"/>
<organism evidence="3 4">
    <name type="scientific">Podospora australis</name>
    <dbReference type="NCBI Taxonomy" id="1536484"/>
    <lineage>
        <taxon>Eukaryota</taxon>
        <taxon>Fungi</taxon>
        <taxon>Dikarya</taxon>
        <taxon>Ascomycota</taxon>
        <taxon>Pezizomycotina</taxon>
        <taxon>Sordariomycetes</taxon>
        <taxon>Sordariomycetidae</taxon>
        <taxon>Sordariales</taxon>
        <taxon>Podosporaceae</taxon>
        <taxon>Podospora</taxon>
    </lineage>
</organism>
<dbReference type="InterPro" id="IPR027417">
    <property type="entry name" value="P-loop_NTPase"/>
</dbReference>
<dbReference type="PANTHER" id="PTHR10039">
    <property type="entry name" value="AMELOGENIN"/>
    <property type="match status" value="1"/>
</dbReference>
<evidence type="ECO:0000313" key="4">
    <source>
        <dbReference type="Proteomes" id="UP001302126"/>
    </source>
</evidence>
<dbReference type="PANTHER" id="PTHR10039:SF15">
    <property type="entry name" value="NACHT DOMAIN-CONTAINING PROTEIN"/>
    <property type="match status" value="1"/>
</dbReference>
<dbReference type="Gene3D" id="3.40.50.300">
    <property type="entry name" value="P-loop containing nucleotide triphosphate hydrolases"/>
    <property type="match status" value="1"/>
</dbReference>
<reference evidence="3" key="2">
    <citation type="submission" date="2023-05" db="EMBL/GenBank/DDBJ databases">
        <authorList>
            <consortium name="Lawrence Berkeley National Laboratory"/>
            <person name="Steindorff A."/>
            <person name="Hensen N."/>
            <person name="Bonometti L."/>
            <person name="Westerberg I."/>
            <person name="Brannstrom I.O."/>
            <person name="Guillou S."/>
            <person name="Cros-Aarteil S."/>
            <person name="Calhoun S."/>
            <person name="Haridas S."/>
            <person name="Kuo A."/>
            <person name="Mondo S."/>
            <person name="Pangilinan J."/>
            <person name="Riley R."/>
            <person name="Labutti K."/>
            <person name="Andreopoulos B."/>
            <person name="Lipzen A."/>
            <person name="Chen C."/>
            <person name="Yanf M."/>
            <person name="Daum C."/>
            <person name="Ng V."/>
            <person name="Clum A."/>
            <person name="Ohm R."/>
            <person name="Martin F."/>
            <person name="Silar P."/>
            <person name="Natvig D."/>
            <person name="Lalanne C."/>
            <person name="Gautier V."/>
            <person name="Ament-Velasquez S.L."/>
            <person name="Kruys A."/>
            <person name="Hutchinson M.I."/>
            <person name="Powell A.J."/>
            <person name="Barry K."/>
            <person name="Miller A.N."/>
            <person name="Grigoriev I.V."/>
            <person name="Debuchy R."/>
            <person name="Gladieux P."/>
            <person name="Thoren M.H."/>
            <person name="Johannesson H."/>
        </authorList>
    </citation>
    <scope>NUCLEOTIDE SEQUENCE</scope>
    <source>
        <strain evidence="3">PSN309</strain>
    </source>
</reference>
<name>A0AAN7AH89_9PEZI</name>
<dbReference type="EMBL" id="MU864443">
    <property type="protein sequence ID" value="KAK4185665.1"/>
    <property type="molecule type" value="Genomic_DNA"/>
</dbReference>
<dbReference type="SUPFAM" id="SSF52540">
    <property type="entry name" value="P-loop containing nucleoside triphosphate hydrolases"/>
    <property type="match status" value="1"/>
</dbReference>
<evidence type="ECO:0000313" key="3">
    <source>
        <dbReference type="EMBL" id="KAK4185665.1"/>
    </source>
</evidence>
<protein>
    <recommendedName>
        <fullName evidence="2">Nephrocystin 3-like N-terminal domain-containing protein</fullName>
    </recommendedName>
</protein>
<feature type="domain" description="Nephrocystin 3-like N-terminal" evidence="2">
    <location>
        <begin position="62"/>
        <end position="234"/>
    </location>
</feature>